<gene>
    <name evidence="1" type="ORF">BG57_28380</name>
</gene>
<protein>
    <submittedName>
        <fullName evidence="1">Uncharacterized protein</fullName>
    </submittedName>
</protein>
<evidence type="ECO:0000313" key="2">
    <source>
        <dbReference type="Proteomes" id="UP000027439"/>
    </source>
</evidence>
<reference evidence="1 2" key="1">
    <citation type="submission" date="2014-03" db="EMBL/GenBank/DDBJ databases">
        <title>Draft Genome Sequences of Four Burkholderia Strains.</title>
        <authorList>
            <person name="Liu X.Y."/>
            <person name="Li C.X."/>
            <person name="Xu J.H."/>
        </authorList>
    </citation>
    <scope>NUCLEOTIDE SEQUENCE [LARGE SCALE GENOMIC DNA]</scope>
    <source>
        <strain evidence="1 2">R27</strain>
    </source>
</reference>
<name>A0A069NDI4_9BURK</name>
<dbReference type="STRING" id="1071679.BG57_28380"/>
<sequence>MRIIFLFVGCCRRGLDDRIAFFSDGVRATLLARALRDPVQEALVVDRPFIDIGIEVSAQAA</sequence>
<dbReference type="EMBL" id="JFHE01000060">
    <property type="protein sequence ID" value="KDR26137.1"/>
    <property type="molecule type" value="Genomic_DNA"/>
</dbReference>
<dbReference type="AlphaFoldDB" id="A0A069NDI4"/>
<dbReference type="Proteomes" id="UP000027439">
    <property type="component" value="Unassembled WGS sequence"/>
</dbReference>
<evidence type="ECO:0000313" key="1">
    <source>
        <dbReference type="EMBL" id="KDR26137.1"/>
    </source>
</evidence>
<comment type="caution">
    <text evidence="1">The sequence shown here is derived from an EMBL/GenBank/DDBJ whole genome shotgun (WGS) entry which is preliminary data.</text>
</comment>
<organism evidence="1 2">
    <name type="scientific">Caballeronia grimmiae</name>
    <dbReference type="NCBI Taxonomy" id="1071679"/>
    <lineage>
        <taxon>Bacteria</taxon>
        <taxon>Pseudomonadati</taxon>
        <taxon>Pseudomonadota</taxon>
        <taxon>Betaproteobacteria</taxon>
        <taxon>Burkholderiales</taxon>
        <taxon>Burkholderiaceae</taxon>
        <taxon>Caballeronia</taxon>
    </lineage>
</organism>
<proteinExistence type="predicted"/>
<accession>A0A069NDI4</accession>